<dbReference type="EMBL" id="CAUYUJ010015891">
    <property type="protein sequence ID" value="CAK0859318.1"/>
    <property type="molecule type" value="Genomic_DNA"/>
</dbReference>
<reference evidence="2" key="1">
    <citation type="submission" date="2023-10" db="EMBL/GenBank/DDBJ databases">
        <authorList>
            <person name="Chen Y."/>
            <person name="Shah S."/>
            <person name="Dougan E. K."/>
            <person name="Thang M."/>
            <person name="Chan C."/>
        </authorList>
    </citation>
    <scope>NUCLEOTIDE SEQUENCE [LARGE SCALE GENOMIC DNA]</scope>
</reference>
<feature type="region of interest" description="Disordered" evidence="1">
    <location>
        <begin position="74"/>
        <end position="106"/>
    </location>
</feature>
<keyword evidence="3" id="KW-1185">Reference proteome</keyword>
<evidence type="ECO:0000313" key="3">
    <source>
        <dbReference type="Proteomes" id="UP001189429"/>
    </source>
</evidence>
<accession>A0ABN9UII5</accession>
<protein>
    <submittedName>
        <fullName evidence="2">Uncharacterized protein</fullName>
    </submittedName>
</protein>
<evidence type="ECO:0000313" key="2">
    <source>
        <dbReference type="EMBL" id="CAK0859318.1"/>
    </source>
</evidence>
<sequence>MREANLGPNDHACEKSEQWQGALALPGEAAARRWSSTSWAAAPDSVATGSEHAQDQAFEKLRCGFPVYGTTASMCQQGGPAPEARRPTGGWRCGRGSPRAPGRRRR</sequence>
<organism evidence="2 3">
    <name type="scientific">Prorocentrum cordatum</name>
    <dbReference type="NCBI Taxonomy" id="2364126"/>
    <lineage>
        <taxon>Eukaryota</taxon>
        <taxon>Sar</taxon>
        <taxon>Alveolata</taxon>
        <taxon>Dinophyceae</taxon>
        <taxon>Prorocentrales</taxon>
        <taxon>Prorocentraceae</taxon>
        <taxon>Prorocentrum</taxon>
    </lineage>
</organism>
<comment type="caution">
    <text evidence="2">The sequence shown here is derived from an EMBL/GenBank/DDBJ whole genome shotgun (WGS) entry which is preliminary data.</text>
</comment>
<gene>
    <name evidence="2" type="ORF">PCOR1329_LOCUS48732</name>
</gene>
<name>A0ABN9UII5_9DINO</name>
<evidence type="ECO:0000256" key="1">
    <source>
        <dbReference type="SAM" id="MobiDB-lite"/>
    </source>
</evidence>
<proteinExistence type="predicted"/>
<dbReference type="Proteomes" id="UP001189429">
    <property type="component" value="Unassembled WGS sequence"/>
</dbReference>